<dbReference type="AlphaFoldDB" id="A0A6C0J4Y8"/>
<organism evidence="2">
    <name type="scientific">viral metagenome</name>
    <dbReference type="NCBI Taxonomy" id="1070528"/>
    <lineage>
        <taxon>unclassified sequences</taxon>
        <taxon>metagenomes</taxon>
        <taxon>organismal metagenomes</taxon>
    </lineage>
</organism>
<reference evidence="2" key="1">
    <citation type="journal article" date="2020" name="Nature">
        <title>Giant virus diversity and host interactions through global metagenomics.</title>
        <authorList>
            <person name="Schulz F."/>
            <person name="Roux S."/>
            <person name="Paez-Espino D."/>
            <person name="Jungbluth S."/>
            <person name="Walsh D.A."/>
            <person name="Denef V.J."/>
            <person name="McMahon K.D."/>
            <person name="Konstantinidis K.T."/>
            <person name="Eloe-Fadrosh E.A."/>
            <person name="Kyrpides N.C."/>
            <person name="Woyke T."/>
        </authorList>
    </citation>
    <scope>NUCLEOTIDE SEQUENCE</scope>
    <source>
        <strain evidence="2">GVMAG-M-3300025676-16</strain>
    </source>
</reference>
<sequence length="463" mass="52563">MSSLATSINNLINEEVGKFIEKISNSFDIPKEELELLWNSDIKPITKKPEQNIPVENVIKPITKKPYQNIPVENVIKPITKKPYQNIPVENVIKPITKKPEQILSVESMSKPIIKKTPQAVVKPTEDEKCKGCPYVWSRGDKSGTTCGSIPKNGSIYCSRHKKYEGVETKAKKVLPTTNNKKTISSVTKKKGASPSKEVGLTLHKNKEIDKLWDPNTKMVFKSISEKIVIGKYEDGEVKNLSSVDIDCCKQYGFAFEEQKSSENDCINKLMNSIEKFKKEKDNTSEEIQDNTEKDKVETRIRRGPETKSPTPKKEKEKETNSIEEEEIQDNTEKDKVETRIRRGPETKPPTPKKEKEKETNSIEEEEILEEELPVEAETDITKTRIRKSPKTKSPTPKKEISPKKVLCDNAKHVKKTIDNAILTTNLKAGDVEQILGELQLNLGSDIDSDEDILDEEDIEEEF</sequence>
<feature type="region of interest" description="Disordered" evidence="1">
    <location>
        <begin position="277"/>
        <end position="402"/>
    </location>
</feature>
<feature type="compositionally biased region" description="Basic and acidic residues" evidence="1">
    <location>
        <begin position="331"/>
        <end position="361"/>
    </location>
</feature>
<accession>A0A6C0J4Y8</accession>
<name>A0A6C0J4Y8_9ZZZZ</name>
<evidence type="ECO:0000313" key="2">
    <source>
        <dbReference type="EMBL" id="QHT98703.1"/>
    </source>
</evidence>
<feature type="compositionally biased region" description="Basic and acidic residues" evidence="1">
    <location>
        <begin position="291"/>
        <end position="321"/>
    </location>
</feature>
<proteinExistence type="predicted"/>
<evidence type="ECO:0000256" key="1">
    <source>
        <dbReference type="SAM" id="MobiDB-lite"/>
    </source>
</evidence>
<dbReference type="EMBL" id="MN740295">
    <property type="protein sequence ID" value="QHT98703.1"/>
    <property type="molecule type" value="Genomic_DNA"/>
</dbReference>
<feature type="compositionally biased region" description="Acidic residues" evidence="1">
    <location>
        <begin position="362"/>
        <end position="379"/>
    </location>
</feature>
<protein>
    <submittedName>
        <fullName evidence="2">Uncharacterized protein</fullName>
    </submittedName>
</protein>